<proteinExistence type="predicted"/>
<dbReference type="Proteomes" id="UP001592530">
    <property type="component" value="Unassembled WGS sequence"/>
</dbReference>
<dbReference type="EMBL" id="JBHEZY010000012">
    <property type="protein sequence ID" value="MFC1434180.1"/>
    <property type="molecule type" value="Genomic_DNA"/>
</dbReference>
<feature type="domain" description="Knr4/Smi1-like" evidence="1">
    <location>
        <begin position="18"/>
        <end position="133"/>
    </location>
</feature>
<dbReference type="SMART" id="SM00860">
    <property type="entry name" value="SMI1_KNR4"/>
    <property type="match status" value="1"/>
</dbReference>
<sequence>MWRELVLEVFGDAVCGEPASANALADVAEALGQPLPLDLESLLAECDGVRGPTALDVVWSAERIARDNLAFRSTPDFRSLYMPFEPVMFFGDNGAGDHFAFVRQPERDEVFVWDHETDSRYLVTYSLRDYLIRALEAQGDWYRND</sequence>
<evidence type="ECO:0000313" key="2">
    <source>
        <dbReference type="EMBL" id="MFC1434180.1"/>
    </source>
</evidence>
<dbReference type="InterPro" id="IPR018958">
    <property type="entry name" value="Knr4/Smi1-like_dom"/>
</dbReference>
<accession>A0ABV6X7C2</accession>
<dbReference type="InterPro" id="IPR037883">
    <property type="entry name" value="Knr4/Smi1-like_sf"/>
</dbReference>
<dbReference type="Gene3D" id="3.40.1580.10">
    <property type="entry name" value="SMI1/KNR4-like"/>
    <property type="match status" value="1"/>
</dbReference>
<organism evidence="2 3">
    <name type="scientific">Streptacidiphilus alkalitolerans</name>
    <dbReference type="NCBI Taxonomy" id="3342712"/>
    <lineage>
        <taxon>Bacteria</taxon>
        <taxon>Bacillati</taxon>
        <taxon>Actinomycetota</taxon>
        <taxon>Actinomycetes</taxon>
        <taxon>Kitasatosporales</taxon>
        <taxon>Streptomycetaceae</taxon>
        <taxon>Streptacidiphilus</taxon>
    </lineage>
</organism>
<protein>
    <submittedName>
        <fullName evidence="2">SMI1/KNR4 family protein</fullName>
    </submittedName>
</protein>
<comment type="caution">
    <text evidence="2">The sequence shown here is derived from an EMBL/GenBank/DDBJ whole genome shotgun (WGS) entry which is preliminary data.</text>
</comment>
<evidence type="ECO:0000259" key="1">
    <source>
        <dbReference type="SMART" id="SM00860"/>
    </source>
</evidence>
<dbReference type="SUPFAM" id="SSF160631">
    <property type="entry name" value="SMI1/KNR4-like"/>
    <property type="match status" value="1"/>
</dbReference>
<dbReference type="RefSeq" id="WP_380556533.1">
    <property type="nucleotide sequence ID" value="NZ_JBHEZY010000012.1"/>
</dbReference>
<reference evidence="2 3" key="1">
    <citation type="submission" date="2024-09" db="EMBL/GenBank/DDBJ databases">
        <authorList>
            <person name="Lee S.D."/>
        </authorList>
    </citation>
    <scope>NUCLEOTIDE SEQUENCE [LARGE SCALE GENOMIC DNA]</scope>
    <source>
        <strain evidence="2 3">N1-3</strain>
    </source>
</reference>
<evidence type="ECO:0000313" key="3">
    <source>
        <dbReference type="Proteomes" id="UP001592530"/>
    </source>
</evidence>
<dbReference type="Pfam" id="PF09346">
    <property type="entry name" value="SMI1_KNR4"/>
    <property type="match status" value="1"/>
</dbReference>
<gene>
    <name evidence="2" type="ORF">ACEZDB_26375</name>
</gene>
<name>A0ABV6X7C2_9ACTN</name>